<reference evidence="2 3" key="1">
    <citation type="submission" date="2016-10" db="EMBL/GenBank/DDBJ databases">
        <authorList>
            <person name="de Groot N.N."/>
        </authorList>
    </citation>
    <scope>NUCLEOTIDE SEQUENCE [LARGE SCALE GENOMIC DNA]</scope>
    <source>
        <strain evidence="2 3">DSM 28286</strain>
    </source>
</reference>
<evidence type="ECO:0000256" key="1">
    <source>
        <dbReference type="SAM" id="Phobius"/>
    </source>
</evidence>
<name>A0A1I5RSF3_9BACT</name>
<evidence type="ECO:0000313" key="2">
    <source>
        <dbReference type="EMBL" id="SFP61438.1"/>
    </source>
</evidence>
<dbReference type="STRING" id="1465490.SAMN05444277_101396"/>
<feature type="transmembrane region" description="Helical" evidence="1">
    <location>
        <begin position="7"/>
        <end position="25"/>
    </location>
</feature>
<dbReference type="OrthoDB" id="1144067at2"/>
<dbReference type="RefSeq" id="WP_090653956.1">
    <property type="nucleotide sequence ID" value="NZ_FOXQ01000001.1"/>
</dbReference>
<accession>A0A1I5RSF3</accession>
<dbReference type="AlphaFoldDB" id="A0A1I5RSF3"/>
<keyword evidence="1" id="KW-0472">Membrane</keyword>
<feature type="transmembrane region" description="Helical" evidence="1">
    <location>
        <begin position="31"/>
        <end position="48"/>
    </location>
</feature>
<dbReference type="Proteomes" id="UP000199031">
    <property type="component" value="Unassembled WGS sequence"/>
</dbReference>
<proteinExistence type="predicted"/>
<keyword evidence="1" id="KW-0812">Transmembrane</keyword>
<keyword evidence="3" id="KW-1185">Reference proteome</keyword>
<sequence length="90" mass="9952">MKQPSLLFCILMDIIGYATYSIPLLGEVGDALWAPVSAIIFYISFGGWKGGFGAIFNFVEEILPGTDFIPSFTIMWLVQRAARKKIAVSM</sequence>
<protein>
    <submittedName>
        <fullName evidence="2">Uncharacterized protein</fullName>
    </submittedName>
</protein>
<organism evidence="2 3">
    <name type="scientific">Parafilimonas terrae</name>
    <dbReference type="NCBI Taxonomy" id="1465490"/>
    <lineage>
        <taxon>Bacteria</taxon>
        <taxon>Pseudomonadati</taxon>
        <taxon>Bacteroidota</taxon>
        <taxon>Chitinophagia</taxon>
        <taxon>Chitinophagales</taxon>
        <taxon>Chitinophagaceae</taxon>
        <taxon>Parafilimonas</taxon>
    </lineage>
</organism>
<evidence type="ECO:0000313" key="3">
    <source>
        <dbReference type="Proteomes" id="UP000199031"/>
    </source>
</evidence>
<gene>
    <name evidence="2" type="ORF">SAMN05444277_101396</name>
</gene>
<dbReference type="EMBL" id="FOXQ01000001">
    <property type="protein sequence ID" value="SFP61438.1"/>
    <property type="molecule type" value="Genomic_DNA"/>
</dbReference>
<keyword evidence="1" id="KW-1133">Transmembrane helix</keyword>